<dbReference type="PANTHER" id="PTHR11161">
    <property type="entry name" value="O-ACYLTRANSFERASE"/>
    <property type="match status" value="1"/>
</dbReference>
<dbReference type="Proteomes" id="UP001497382">
    <property type="component" value="Unassembled WGS sequence"/>
</dbReference>
<accession>A0AAV2ABP4</accession>
<dbReference type="InterPro" id="IPR006621">
    <property type="entry name" value="Nose-resist-to-fluoxetine_N"/>
</dbReference>
<feature type="chain" id="PRO_5043696276" description="Nose resistant-to-fluoxetine protein N-terminal domain-containing protein" evidence="1">
    <location>
        <begin position="17"/>
        <end position="235"/>
    </location>
</feature>
<dbReference type="AlphaFoldDB" id="A0AAV2ABP4"/>
<evidence type="ECO:0000313" key="3">
    <source>
        <dbReference type="EMBL" id="CAL1281411.1"/>
    </source>
</evidence>
<feature type="signal peptide" evidence="1">
    <location>
        <begin position="1"/>
        <end position="16"/>
    </location>
</feature>
<dbReference type="PANTHER" id="PTHR11161:SF0">
    <property type="entry name" value="O-ACYLTRANSFERASE LIKE PROTEIN"/>
    <property type="match status" value="1"/>
</dbReference>
<feature type="domain" description="Nose resistant-to-fluoxetine protein N-terminal" evidence="2">
    <location>
        <begin position="64"/>
        <end position="219"/>
    </location>
</feature>
<evidence type="ECO:0000313" key="4">
    <source>
        <dbReference type="Proteomes" id="UP001497382"/>
    </source>
</evidence>
<dbReference type="SMART" id="SM00703">
    <property type="entry name" value="NRF"/>
    <property type="match status" value="1"/>
</dbReference>
<organism evidence="3 4">
    <name type="scientific">Larinioides sclopetarius</name>
    <dbReference type="NCBI Taxonomy" id="280406"/>
    <lineage>
        <taxon>Eukaryota</taxon>
        <taxon>Metazoa</taxon>
        <taxon>Ecdysozoa</taxon>
        <taxon>Arthropoda</taxon>
        <taxon>Chelicerata</taxon>
        <taxon>Arachnida</taxon>
        <taxon>Araneae</taxon>
        <taxon>Araneomorphae</taxon>
        <taxon>Entelegynae</taxon>
        <taxon>Araneoidea</taxon>
        <taxon>Araneidae</taxon>
        <taxon>Larinioides</taxon>
    </lineage>
</organism>
<gene>
    <name evidence="3" type="ORF">LARSCL_LOCUS11550</name>
</gene>
<proteinExistence type="predicted"/>
<reference evidence="3 4" key="1">
    <citation type="submission" date="2024-04" db="EMBL/GenBank/DDBJ databases">
        <authorList>
            <person name="Rising A."/>
            <person name="Reimegard J."/>
            <person name="Sonavane S."/>
            <person name="Akerstrom W."/>
            <person name="Nylinder S."/>
            <person name="Hedman E."/>
            <person name="Kallberg Y."/>
        </authorList>
    </citation>
    <scope>NUCLEOTIDE SEQUENCE [LARGE SCALE GENOMIC DNA]</scope>
</reference>
<protein>
    <recommendedName>
        <fullName evidence="2">Nose resistant-to-fluoxetine protein N-terminal domain-containing protein</fullName>
    </recommendedName>
</protein>
<dbReference type="EMBL" id="CAXIEN010000143">
    <property type="protein sequence ID" value="CAL1281411.1"/>
    <property type="molecule type" value="Genomic_DNA"/>
</dbReference>
<keyword evidence="4" id="KW-1185">Reference proteome</keyword>
<dbReference type="Pfam" id="PF20146">
    <property type="entry name" value="NRF"/>
    <property type="match status" value="1"/>
</dbReference>
<keyword evidence="1" id="KW-0732">Signal</keyword>
<dbReference type="InterPro" id="IPR052728">
    <property type="entry name" value="O2_lipid_transport_reg"/>
</dbReference>
<name>A0AAV2ABP4_9ARAC</name>
<comment type="caution">
    <text evidence="3">The sequence shown here is derived from an EMBL/GenBank/DDBJ whole genome shotgun (WGS) entry which is preliminary data.</text>
</comment>
<sequence length="235" mass="27045">MSIIISFIFLLTLSSATKLNRTEENSDVLESWIKLDKTLKGTTQSVIKYLMPMLVESSSQVNLSSKCVKQSLQLVTGLRSLKKWAFSFVDSSAKGFDGLLSGALSSFGEYDQCLEINVFDRKKKDEVVFQGQYCMVQLRLPLPPKTKRYRLYDQLEELKNFSGTEVMKYLSQRAHLMYYIPIKVGLCIPSGCSEDDLQNILNFAVKKFEMNAQVSYCEVKEEKQFYWIQIFAMYV</sequence>
<evidence type="ECO:0000256" key="1">
    <source>
        <dbReference type="SAM" id="SignalP"/>
    </source>
</evidence>
<evidence type="ECO:0000259" key="2">
    <source>
        <dbReference type="SMART" id="SM00703"/>
    </source>
</evidence>